<dbReference type="InterPro" id="IPR012338">
    <property type="entry name" value="Beta-lactam/transpept-like"/>
</dbReference>
<dbReference type="InterPro" id="IPR001264">
    <property type="entry name" value="Glyco_trans_51"/>
</dbReference>
<dbReference type="Gene3D" id="1.10.3810.10">
    <property type="entry name" value="Biosynthetic peptidoglycan transglycosylase-like"/>
    <property type="match status" value="1"/>
</dbReference>
<gene>
    <name evidence="16" type="ORF">MTR65_14780</name>
</gene>
<evidence type="ECO:0000313" key="17">
    <source>
        <dbReference type="Proteomes" id="UP001162802"/>
    </source>
</evidence>
<evidence type="ECO:0000313" key="16">
    <source>
        <dbReference type="EMBL" id="MCJ1961958.1"/>
    </source>
</evidence>
<feature type="compositionally biased region" description="Pro residues" evidence="12">
    <location>
        <begin position="723"/>
        <end position="732"/>
    </location>
</feature>
<keyword evidence="5" id="KW-0645">Protease</keyword>
<evidence type="ECO:0000256" key="13">
    <source>
        <dbReference type="SAM" id="Phobius"/>
    </source>
</evidence>
<comment type="similarity">
    <text evidence="2">In the C-terminal section; belongs to the transpeptidase family.</text>
</comment>
<name>A0ABT0AFJ2_9SPHN</name>
<evidence type="ECO:0000256" key="6">
    <source>
        <dbReference type="ARBA" id="ARBA00022676"/>
    </source>
</evidence>
<feature type="domain" description="Glycosyl transferase family 51" evidence="15">
    <location>
        <begin position="89"/>
        <end position="255"/>
    </location>
</feature>
<comment type="catalytic activity">
    <reaction evidence="11">
        <text>[GlcNAc-(1-&gt;4)-Mur2Ac(oyl-L-Ala-gamma-D-Glu-L-Lys-D-Ala-D-Ala)](n)-di-trans,octa-cis-undecaprenyl diphosphate + beta-D-GlcNAc-(1-&gt;4)-Mur2Ac(oyl-L-Ala-gamma-D-Glu-L-Lys-D-Ala-D-Ala)-di-trans,octa-cis-undecaprenyl diphosphate = [GlcNAc-(1-&gt;4)-Mur2Ac(oyl-L-Ala-gamma-D-Glu-L-Lys-D-Ala-D-Ala)](n+1)-di-trans,octa-cis-undecaprenyl diphosphate + di-trans,octa-cis-undecaprenyl diphosphate + H(+)</text>
        <dbReference type="Rhea" id="RHEA:23708"/>
        <dbReference type="Rhea" id="RHEA-COMP:9602"/>
        <dbReference type="Rhea" id="RHEA-COMP:9603"/>
        <dbReference type="ChEBI" id="CHEBI:15378"/>
        <dbReference type="ChEBI" id="CHEBI:58405"/>
        <dbReference type="ChEBI" id="CHEBI:60033"/>
        <dbReference type="ChEBI" id="CHEBI:78435"/>
        <dbReference type="EC" id="2.4.99.28"/>
    </reaction>
</comment>
<keyword evidence="6" id="KW-0328">Glycosyltransferase</keyword>
<evidence type="ECO:0000259" key="14">
    <source>
        <dbReference type="Pfam" id="PF00905"/>
    </source>
</evidence>
<dbReference type="EC" id="2.4.99.28" evidence="10"/>
<keyword evidence="13" id="KW-0812">Transmembrane</keyword>
<dbReference type="SUPFAM" id="SSF53955">
    <property type="entry name" value="Lysozyme-like"/>
    <property type="match status" value="1"/>
</dbReference>
<evidence type="ECO:0000259" key="15">
    <source>
        <dbReference type="Pfam" id="PF00912"/>
    </source>
</evidence>
<dbReference type="InterPro" id="IPR050396">
    <property type="entry name" value="Glycosyltr_51/Transpeptidase"/>
</dbReference>
<evidence type="ECO:0000256" key="3">
    <source>
        <dbReference type="ARBA" id="ARBA00007739"/>
    </source>
</evidence>
<dbReference type="Pfam" id="PF00912">
    <property type="entry name" value="Transgly"/>
    <property type="match status" value="1"/>
</dbReference>
<dbReference type="PANTHER" id="PTHR32282:SF33">
    <property type="entry name" value="PEPTIDOGLYCAN GLYCOSYLTRANSFERASE"/>
    <property type="match status" value="1"/>
</dbReference>
<dbReference type="Gene3D" id="3.40.710.10">
    <property type="entry name" value="DD-peptidase/beta-lactamase superfamily"/>
    <property type="match status" value="1"/>
</dbReference>
<feature type="compositionally biased region" description="Pro residues" evidence="12">
    <location>
        <begin position="673"/>
        <end position="687"/>
    </location>
</feature>
<dbReference type="RefSeq" id="WP_243801516.1">
    <property type="nucleotide sequence ID" value="NZ_JALHAT010000030.1"/>
</dbReference>
<evidence type="ECO:0000256" key="8">
    <source>
        <dbReference type="ARBA" id="ARBA00022801"/>
    </source>
</evidence>
<accession>A0ABT0AFJ2</accession>
<comment type="caution">
    <text evidence="16">The sequence shown here is derived from an EMBL/GenBank/DDBJ whole genome shotgun (WGS) entry which is preliminary data.</text>
</comment>
<keyword evidence="7" id="KW-0808">Transferase</keyword>
<dbReference type="NCBIfam" id="TIGR02074">
    <property type="entry name" value="PBP_1a_fam"/>
    <property type="match status" value="1"/>
</dbReference>
<feature type="transmembrane region" description="Helical" evidence="13">
    <location>
        <begin position="33"/>
        <end position="56"/>
    </location>
</feature>
<feature type="region of interest" description="Disordered" evidence="12">
    <location>
        <begin position="1"/>
        <end position="23"/>
    </location>
</feature>
<dbReference type="InterPro" id="IPR001460">
    <property type="entry name" value="PCN-bd_Tpept"/>
</dbReference>
<evidence type="ECO:0000256" key="2">
    <source>
        <dbReference type="ARBA" id="ARBA00007090"/>
    </source>
</evidence>
<evidence type="ECO:0000256" key="12">
    <source>
        <dbReference type="SAM" id="MobiDB-lite"/>
    </source>
</evidence>
<organism evidence="16 17">
    <name type="scientific">Novosphingobium mangrovi</name>
    <name type="common">ex Hu et al. 2023</name>
    <dbReference type="NCBI Taxonomy" id="2930094"/>
    <lineage>
        <taxon>Bacteria</taxon>
        <taxon>Pseudomonadati</taxon>
        <taxon>Pseudomonadota</taxon>
        <taxon>Alphaproteobacteria</taxon>
        <taxon>Sphingomonadales</taxon>
        <taxon>Sphingomonadaceae</taxon>
        <taxon>Novosphingobium</taxon>
    </lineage>
</organism>
<evidence type="ECO:0000256" key="1">
    <source>
        <dbReference type="ARBA" id="ARBA00004752"/>
    </source>
</evidence>
<keyword evidence="13" id="KW-1133">Transmembrane helix</keyword>
<proteinExistence type="inferred from homology"/>
<evidence type="ECO:0000256" key="5">
    <source>
        <dbReference type="ARBA" id="ARBA00022670"/>
    </source>
</evidence>
<feature type="domain" description="Penicillin-binding protein transpeptidase" evidence="14">
    <location>
        <begin position="341"/>
        <end position="565"/>
    </location>
</feature>
<evidence type="ECO:0000256" key="10">
    <source>
        <dbReference type="ARBA" id="ARBA00044770"/>
    </source>
</evidence>
<dbReference type="EMBL" id="JALHAT010000030">
    <property type="protein sequence ID" value="MCJ1961958.1"/>
    <property type="molecule type" value="Genomic_DNA"/>
</dbReference>
<comment type="pathway">
    <text evidence="1">Cell wall biogenesis; peptidoglycan biosynthesis.</text>
</comment>
<keyword evidence="9" id="KW-0511">Multifunctional enzyme</keyword>
<comment type="similarity">
    <text evidence="3">In the N-terminal section; belongs to the glycosyltransferase 51 family.</text>
</comment>
<reference evidence="16" key="1">
    <citation type="submission" date="2022-03" db="EMBL/GenBank/DDBJ databases">
        <title>Identification of a novel bacterium isolated from mangrove sediments.</title>
        <authorList>
            <person name="Pan X."/>
        </authorList>
    </citation>
    <scope>NUCLEOTIDE SEQUENCE</scope>
    <source>
        <strain evidence="16">B2637</strain>
    </source>
</reference>
<evidence type="ECO:0000256" key="11">
    <source>
        <dbReference type="ARBA" id="ARBA00049902"/>
    </source>
</evidence>
<evidence type="ECO:0000256" key="9">
    <source>
        <dbReference type="ARBA" id="ARBA00023268"/>
    </source>
</evidence>
<keyword evidence="4" id="KW-0121">Carboxypeptidase</keyword>
<feature type="region of interest" description="Disordered" evidence="12">
    <location>
        <begin position="647"/>
        <end position="739"/>
    </location>
</feature>
<dbReference type="Pfam" id="PF00905">
    <property type="entry name" value="Transpeptidase"/>
    <property type="match status" value="1"/>
</dbReference>
<keyword evidence="17" id="KW-1185">Reference proteome</keyword>
<evidence type="ECO:0000256" key="4">
    <source>
        <dbReference type="ARBA" id="ARBA00022645"/>
    </source>
</evidence>
<dbReference type="Proteomes" id="UP001162802">
    <property type="component" value="Unassembled WGS sequence"/>
</dbReference>
<keyword evidence="8" id="KW-0378">Hydrolase</keyword>
<keyword evidence="13" id="KW-0472">Membrane</keyword>
<protein>
    <recommendedName>
        <fullName evidence="10">peptidoglycan glycosyltransferase</fullName>
        <ecNumber evidence="10">2.4.99.28</ecNumber>
    </recommendedName>
</protein>
<dbReference type="SUPFAM" id="SSF56601">
    <property type="entry name" value="beta-lactamase/transpeptidase-like"/>
    <property type="match status" value="1"/>
</dbReference>
<sequence>MAKKPGRRPASGASPRKKSPSKPPLARRIVRGVLIWGTALALLGAIFLGTAVFFTMRELPGMTSLKSSQNGQMIVVRANDGSELVSLGPSYGKWLSYDQIPKVMKDAIVSTEDRRFRDHIGVDPVALARIFKVRVERGHFREGASTITQQLARNIFLNNARTFGRKGREMILALAMERKFSKDQILELYLNKVYFGGGAYGIDAASRKFFGHPATELSTGEAAIIAGLVKAPSHYSPTADVEASIGRGKVVLGLMAETGAISQVEANSIDLTQIEMAVDAGQNSVRYFTDWALPQLDMLLPETSEPIEVWTTLDPKMQEAATKAVDANAPEGAQGALVSLDRDGGVLAMVGGTDYVTSNYNRATSAVRQPGSAWKLFVYMAALEAGYTPDDTVVDEPVTIDGWSPQNANRKYSGEIDVRTAFAYSKNTIAAKLGSEVGFGTVASMARRFGISTPVSTNPSMVLGTSEVRVIDMTQAFAAVSAGGTSVEPFGIRKVTTTTGEVLYEHKSVQGQMLVPPYVAAGITDLLQTTVATGTGRAAQIGRPVAGKTGTTSSNKDGWFLGFSSGITTGVWMGRDDAKRVAGLSGGHAPARAFHDYMAVAVKGRPVEQFETELKLPEWQLEPDDEYLQGDPDEYYYVDEYGNVVYPDAQGPGANGDEPLYEDGSSVGDPAYGPGPAPAYAPAPAPQGPAAATDDFLNRATGRQPSGPPPVNVTRGQGSPRPLRTPPPPAPAAPGQVPY</sequence>
<dbReference type="InterPro" id="IPR036950">
    <property type="entry name" value="PBP_transglycosylase"/>
</dbReference>
<dbReference type="PANTHER" id="PTHR32282">
    <property type="entry name" value="BINDING PROTEIN TRANSPEPTIDASE, PUTATIVE-RELATED"/>
    <property type="match status" value="1"/>
</dbReference>
<dbReference type="InterPro" id="IPR023346">
    <property type="entry name" value="Lysozyme-like_dom_sf"/>
</dbReference>
<evidence type="ECO:0000256" key="7">
    <source>
        <dbReference type="ARBA" id="ARBA00022679"/>
    </source>
</evidence>